<sequence length="99" mass="11384">MKPDLDPSQLHPQLTVTPLKHWTKGLGKDETPSSLEKGWNPSTSDSVQVDPLSRLRFSDHGNPEQVSQQLLKPQRRKQLEVSSNSAARRKWNQRRKQSF</sequence>
<evidence type="ECO:0000313" key="2">
    <source>
        <dbReference type="Proteomes" id="UP000245626"/>
    </source>
</evidence>
<evidence type="ECO:0000313" key="1">
    <source>
        <dbReference type="EMBL" id="PWN48554.1"/>
    </source>
</evidence>
<dbReference type="Proteomes" id="UP000245626">
    <property type="component" value="Unassembled WGS sequence"/>
</dbReference>
<reference evidence="1 2" key="1">
    <citation type="journal article" date="2018" name="Mol. Biol. Evol.">
        <title>Broad Genomic Sampling Reveals a Smut Pathogenic Ancestry of the Fungal Clade Ustilaginomycotina.</title>
        <authorList>
            <person name="Kijpornyongpan T."/>
            <person name="Mondo S.J."/>
            <person name="Barry K."/>
            <person name="Sandor L."/>
            <person name="Lee J."/>
            <person name="Lipzen A."/>
            <person name="Pangilinan J."/>
            <person name="LaButti K."/>
            <person name="Hainaut M."/>
            <person name="Henrissat B."/>
            <person name="Grigoriev I.V."/>
            <person name="Spatafora J.W."/>
            <person name="Aime M.C."/>
        </authorList>
    </citation>
    <scope>NUCLEOTIDE SEQUENCE [LARGE SCALE GENOMIC DNA]</scope>
    <source>
        <strain evidence="1 2">SA 807</strain>
    </source>
</reference>
<organism evidence="1 2">
    <name type="scientific">Violaceomyces palustris</name>
    <dbReference type="NCBI Taxonomy" id="1673888"/>
    <lineage>
        <taxon>Eukaryota</taxon>
        <taxon>Fungi</taxon>
        <taxon>Dikarya</taxon>
        <taxon>Basidiomycota</taxon>
        <taxon>Ustilaginomycotina</taxon>
        <taxon>Ustilaginomycetes</taxon>
        <taxon>Violaceomycetales</taxon>
        <taxon>Violaceomycetaceae</taxon>
        <taxon>Violaceomyces</taxon>
    </lineage>
</organism>
<keyword evidence="2" id="KW-1185">Reference proteome</keyword>
<accession>A0ACD0NRV5</accession>
<proteinExistence type="predicted"/>
<protein>
    <submittedName>
        <fullName evidence="1">Uncharacterized protein</fullName>
    </submittedName>
</protein>
<gene>
    <name evidence="1" type="ORF">IE53DRAFT_190982</name>
</gene>
<dbReference type="EMBL" id="KZ820182">
    <property type="protein sequence ID" value="PWN48554.1"/>
    <property type="molecule type" value="Genomic_DNA"/>
</dbReference>
<name>A0ACD0NRV5_9BASI</name>